<feature type="compositionally biased region" description="Low complexity" evidence="1">
    <location>
        <begin position="183"/>
        <end position="193"/>
    </location>
</feature>
<dbReference type="Proteomes" id="UP000595894">
    <property type="component" value="Plasmid punnamed1"/>
</dbReference>
<geneLocation type="plasmid" evidence="2 3">
    <name>punnamed1</name>
</geneLocation>
<sequence>MPTIVRVGSGWPRFSQPQASAFCRAARHSARTSRAASLAARPRAAAARPATVIDDKALAEITGDSSYQPAGPYTAPAQRATPQRVAYTAGAPAEVSPQKVLRIVFPAHVDAVGRYHETSVVQAVVDNGQWMAATNGHGPGLAASSTLNVSPEILSQLGAPIAAEPREVSAAEPIAVPTPAPSAPTVASVAAARAKARAPKSDSAVPSPAPTAAPSRVGSRKDPGAPRLASTAPANRPASFNPTIED</sequence>
<dbReference type="AlphaFoldDB" id="A0A974S661"/>
<protein>
    <submittedName>
        <fullName evidence="2">TraV family lipoprotein</fullName>
    </submittedName>
</protein>
<evidence type="ECO:0000313" key="3">
    <source>
        <dbReference type="Proteomes" id="UP000595894"/>
    </source>
</evidence>
<reference evidence="3" key="1">
    <citation type="submission" date="2020-09" db="EMBL/GenBank/DDBJ databases">
        <title>Sphingomonas sp., a new species isolated from pork steak.</title>
        <authorList>
            <person name="Heidler von Heilborn D."/>
        </authorList>
    </citation>
    <scope>NUCLEOTIDE SEQUENCE [LARGE SCALE GENOMIC DNA]</scope>
    <source>
        <plasmid evidence="3">punnamed1</plasmid>
    </source>
</reference>
<name>A0A974S661_9SPHN</name>
<dbReference type="KEGG" id="sari:H5J25_18615"/>
<feature type="compositionally biased region" description="Low complexity" evidence="1">
    <location>
        <begin position="201"/>
        <end position="215"/>
    </location>
</feature>
<keyword evidence="3" id="KW-1185">Reference proteome</keyword>
<evidence type="ECO:0000313" key="2">
    <source>
        <dbReference type="EMBL" id="QQV79269.1"/>
    </source>
</evidence>
<keyword evidence="2" id="KW-0614">Plasmid</keyword>
<dbReference type="EMBL" id="CP061036">
    <property type="protein sequence ID" value="QQV79269.1"/>
    <property type="molecule type" value="Genomic_DNA"/>
</dbReference>
<feature type="region of interest" description="Disordered" evidence="1">
    <location>
        <begin position="175"/>
        <end position="246"/>
    </location>
</feature>
<keyword evidence="2" id="KW-0449">Lipoprotein</keyword>
<accession>A0A974S661</accession>
<organism evidence="2 3">
    <name type="scientific">Sphingomonas aliaeris</name>
    <dbReference type="NCBI Taxonomy" id="2759526"/>
    <lineage>
        <taxon>Bacteria</taxon>
        <taxon>Pseudomonadati</taxon>
        <taxon>Pseudomonadota</taxon>
        <taxon>Alphaproteobacteria</taxon>
        <taxon>Sphingomonadales</taxon>
        <taxon>Sphingomonadaceae</taxon>
        <taxon>Sphingomonas</taxon>
    </lineage>
</organism>
<proteinExistence type="predicted"/>
<evidence type="ECO:0000256" key="1">
    <source>
        <dbReference type="SAM" id="MobiDB-lite"/>
    </source>
</evidence>
<gene>
    <name evidence="2" type="ORF">H5J25_18615</name>
</gene>